<reference evidence="11" key="2">
    <citation type="submission" date="2025-08" db="UniProtKB">
        <authorList>
            <consortium name="Ensembl"/>
        </authorList>
    </citation>
    <scope>IDENTIFICATION</scope>
</reference>
<dbReference type="GO" id="GO:0016493">
    <property type="term" value="F:C-C chemokine receptor activity"/>
    <property type="evidence" value="ECO:0007669"/>
    <property type="project" value="TreeGrafter"/>
</dbReference>
<dbReference type="PRINTS" id="PR00657">
    <property type="entry name" value="CCCHEMOKINER"/>
</dbReference>
<keyword evidence="12" id="KW-1185">Reference proteome</keyword>
<evidence type="ECO:0000313" key="11">
    <source>
        <dbReference type="Ensembl" id="ENSPNAP00000006872.2"/>
    </source>
</evidence>
<dbReference type="Ensembl" id="ENSPNAT00000002788.2">
    <property type="protein sequence ID" value="ENSPNAP00000006872.2"/>
    <property type="gene ID" value="ENSPNAG00000012821.2"/>
</dbReference>
<dbReference type="SUPFAM" id="SSF81321">
    <property type="entry name" value="Family A G protein-coupled receptor-like"/>
    <property type="match status" value="1"/>
</dbReference>
<evidence type="ECO:0000256" key="4">
    <source>
        <dbReference type="ARBA" id="ARBA00022989"/>
    </source>
</evidence>
<feature type="domain" description="G-protein coupled receptors family 1 profile" evidence="10">
    <location>
        <begin position="57"/>
        <end position="308"/>
    </location>
</feature>
<comment type="subcellular location">
    <subcellularLocation>
        <location evidence="1">Cell membrane</location>
        <topology evidence="1">Multi-pass membrane protein</topology>
    </subcellularLocation>
</comment>
<keyword evidence="4 9" id="KW-1133">Transmembrane helix</keyword>
<evidence type="ECO:0000256" key="8">
    <source>
        <dbReference type="ARBA" id="ARBA00023224"/>
    </source>
</evidence>
<keyword evidence="7" id="KW-0675">Receptor</keyword>
<evidence type="ECO:0000256" key="6">
    <source>
        <dbReference type="ARBA" id="ARBA00023136"/>
    </source>
</evidence>
<dbReference type="InterPro" id="IPR000355">
    <property type="entry name" value="Chemokine_rcpt"/>
</dbReference>
<keyword evidence="6 9" id="KW-0472">Membrane</keyword>
<dbReference type="GO" id="GO:0060326">
    <property type="term" value="P:cell chemotaxis"/>
    <property type="evidence" value="ECO:0007669"/>
    <property type="project" value="TreeGrafter"/>
</dbReference>
<name>A0A3B4C4R3_PYGNA</name>
<dbReference type="PROSITE" id="PS50262">
    <property type="entry name" value="G_PROTEIN_RECEP_F1_2"/>
    <property type="match status" value="1"/>
</dbReference>
<dbReference type="Proteomes" id="UP001501920">
    <property type="component" value="Chromosome 19"/>
</dbReference>
<proteinExistence type="predicted"/>
<feature type="transmembrane region" description="Helical" evidence="9">
    <location>
        <begin position="156"/>
        <end position="179"/>
    </location>
</feature>
<feature type="transmembrane region" description="Helical" evidence="9">
    <location>
        <begin position="46"/>
        <end position="66"/>
    </location>
</feature>
<dbReference type="GO" id="GO:0019957">
    <property type="term" value="F:C-C chemokine binding"/>
    <property type="evidence" value="ECO:0007669"/>
    <property type="project" value="TreeGrafter"/>
</dbReference>
<evidence type="ECO:0000259" key="10">
    <source>
        <dbReference type="PROSITE" id="PS50262"/>
    </source>
</evidence>
<reference evidence="11" key="3">
    <citation type="submission" date="2025-09" db="UniProtKB">
        <authorList>
            <consortium name="Ensembl"/>
        </authorList>
    </citation>
    <scope>IDENTIFICATION</scope>
</reference>
<dbReference type="GO" id="GO:0006955">
    <property type="term" value="P:immune response"/>
    <property type="evidence" value="ECO:0007669"/>
    <property type="project" value="TreeGrafter"/>
</dbReference>
<dbReference type="OMA" id="YSYMMFL"/>
<feature type="transmembrane region" description="Helical" evidence="9">
    <location>
        <begin position="78"/>
        <end position="107"/>
    </location>
</feature>
<keyword evidence="5" id="KW-0297">G-protein coupled receptor</keyword>
<dbReference type="InterPro" id="IPR050119">
    <property type="entry name" value="CCR1-9-like"/>
</dbReference>
<feature type="transmembrane region" description="Helical" evidence="9">
    <location>
        <begin position="288"/>
        <end position="307"/>
    </location>
</feature>
<evidence type="ECO:0000256" key="3">
    <source>
        <dbReference type="ARBA" id="ARBA00022692"/>
    </source>
</evidence>
<dbReference type="GO" id="GO:0007204">
    <property type="term" value="P:positive regulation of cytosolic calcium ion concentration"/>
    <property type="evidence" value="ECO:0007669"/>
    <property type="project" value="TreeGrafter"/>
</dbReference>
<keyword evidence="3 9" id="KW-0812">Transmembrane</keyword>
<accession>A0A3B4C4R3</accession>
<dbReference type="PRINTS" id="PR00237">
    <property type="entry name" value="GPCRRHODOPSN"/>
</dbReference>
<dbReference type="GO" id="GO:0019722">
    <property type="term" value="P:calcium-mediated signaling"/>
    <property type="evidence" value="ECO:0007669"/>
    <property type="project" value="TreeGrafter"/>
</dbReference>
<dbReference type="GeneTree" id="ENSGT01110000267168"/>
<dbReference type="InterPro" id="IPR000276">
    <property type="entry name" value="GPCR_Rhodpsn"/>
</dbReference>
<organism evidence="11 12">
    <name type="scientific">Pygocentrus nattereri</name>
    <name type="common">Red-bellied piranha</name>
    <dbReference type="NCBI Taxonomy" id="42514"/>
    <lineage>
        <taxon>Eukaryota</taxon>
        <taxon>Metazoa</taxon>
        <taxon>Chordata</taxon>
        <taxon>Craniata</taxon>
        <taxon>Vertebrata</taxon>
        <taxon>Euteleostomi</taxon>
        <taxon>Actinopterygii</taxon>
        <taxon>Neopterygii</taxon>
        <taxon>Teleostei</taxon>
        <taxon>Ostariophysi</taxon>
        <taxon>Characiformes</taxon>
        <taxon>Characoidei</taxon>
        <taxon>Pygocentrus</taxon>
    </lineage>
</organism>
<reference evidence="11 12" key="1">
    <citation type="submission" date="2020-10" db="EMBL/GenBank/DDBJ databases">
        <title>Pygocentrus nattereri (red-bellied piranha) genome, fPygNat1, primary haplotype.</title>
        <authorList>
            <person name="Myers G."/>
            <person name="Meyer A."/>
            <person name="Karagic N."/>
            <person name="Pippel M."/>
            <person name="Winkler S."/>
            <person name="Tracey A."/>
            <person name="Wood J."/>
            <person name="Formenti G."/>
            <person name="Howe K."/>
            <person name="Fedrigo O."/>
            <person name="Jarvis E.D."/>
        </authorList>
    </citation>
    <scope>NUCLEOTIDE SEQUENCE [LARGE SCALE GENOMIC DNA]</scope>
</reference>
<evidence type="ECO:0000256" key="1">
    <source>
        <dbReference type="ARBA" id="ARBA00004651"/>
    </source>
</evidence>
<dbReference type="PANTHER" id="PTHR10489:SF627">
    <property type="entry name" value="C-C CHEMOKINE RECEPTOR TYPE 8"/>
    <property type="match status" value="1"/>
</dbReference>
<dbReference type="InterPro" id="IPR017452">
    <property type="entry name" value="GPCR_Rhodpsn_7TM"/>
</dbReference>
<keyword evidence="8" id="KW-0807">Transducer</keyword>
<feature type="transmembrane region" description="Helical" evidence="9">
    <location>
        <begin position="243"/>
        <end position="268"/>
    </location>
</feature>
<protein>
    <recommendedName>
        <fullName evidence="10">G-protein coupled receptors family 1 profile domain-containing protein</fullName>
    </recommendedName>
</protein>
<evidence type="ECO:0000256" key="7">
    <source>
        <dbReference type="ARBA" id="ARBA00023170"/>
    </source>
</evidence>
<dbReference type="Gene3D" id="1.20.1070.10">
    <property type="entry name" value="Rhodopsin 7-helix transmembrane proteins"/>
    <property type="match status" value="1"/>
</dbReference>
<dbReference type="OrthoDB" id="10015690at2759"/>
<feature type="transmembrane region" description="Helical" evidence="9">
    <location>
        <begin position="113"/>
        <end position="135"/>
    </location>
</feature>
<sequence length="354" mass="40896">MDVLESWSEDTDYTDYYYNYNYSETFLIKPVEIQGMQVAGWLTATFYSFIILISLTANSFLLWVLVKHKGLASSANLLLLHLTISDLVFTFTLVPWAVFHVCGWLFGELACKLFSGSIFLGFYSYMMFLTCMTVHRYMVVVHALRTSSLNARRGRLYTHLTSAVVWVLSASCSLPEAFFSVTENKSDGMSCTLTYHSAVLELTTHYVQILVFFLLPFLVITFCYVQILATIKRCQIRNRQHTVWLILCTIVGFFICWTPYNVTIFLHSLQLLRIESMYSFAWEKGLAYAYYITHIMAYCHCCFNPLIQIFGGGMFRKYLPSRSGFSRMSERERSQTFSSPITPYQTSVARQTCM</sequence>
<dbReference type="Pfam" id="PF00001">
    <property type="entry name" value="7tm_1"/>
    <property type="match status" value="1"/>
</dbReference>
<dbReference type="GO" id="GO:0009897">
    <property type="term" value="C:external side of plasma membrane"/>
    <property type="evidence" value="ECO:0007669"/>
    <property type="project" value="TreeGrafter"/>
</dbReference>
<dbReference type="STRING" id="42514.ENSPNAP00000006872"/>
<evidence type="ECO:0000256" key="5">
    <source>
        <dbReference type="ARBA" id="ARBA00023040"/>
    </source>
</evidence>
<dbReference type="PANTHER" id="PTHR10489">
    <property type="entry name" value="CELL ADHESION MOLECULE"/>
    <property type="match status" value="1"/>
</dbReference>
<evidence type="ECO:0000313" key="12">
    <source>
        <dbReference type="Proteomes" id="UP001501920"/>
    </source>
</evidence>
<feature type="transmembrane region" description="Helical" evidence="9">
    <location>
        <begin position="206"/>
        <end position="231"/>
    </location>
</feature>
<keyword evidence="2" id="KW-1003">Cell membrane</keyword>
<evidence type="ECO:0000256" key="2">
    <source>
        <dbReference type="ARBA" id="ARBA00022475"/>
    </source>
</evidence>
<dbReference type="AlphaFoldDB" id="A0A3B4C4R3"/>
<evidence type="ECO:0000256" key="9">
    <source>
        <dbReference type="SAM" id="Phobius"/>
    </source>
</evidence>